<evidence type="ECO:0000256" key="4">
    <source>
        <dbReference type="ARBA" id="ARBA00023015"/>
    </source>
</evidence>
<evidence type="ECO:0000256" key="7">
    <source>
        <dbReference type="ARBA" id="ARBA00033135"/>
    </source>
</evidence>
<dbReference type="Gene3D" id="2.30.30.110">
    <property type="match status" value="1"/>
</dbReference>
<name>A0A1H7RFG0_9SPHN</name>
<reference evidence="9" key="1">
    <citation type="submission" date="2016-10" db="EMBL/GenBank/DDBJ databases">
        <authorList>
            <person name="Varghese N."/>
            <person name="Submissions S."/>
        </authorList>
    </citation>
    <scope>NUCLEOTIDE SEQUENCE [LARGE SCALE GENOMIC DNA]</scope>
    <source>
        <strain evidence="9">JS21-1</strain>
    </source>
</reference>
<dbReference type="OrthoDB" id="9813510at2"/>
<dbReference type="GO" id="GO:0006276">
    <property type="term" value="P:plasmid maintenance"/>
    <property type="evidence" value="ECO:0007669"/>
    <property type="project" value="InterPro"/>
</dbReference>
<proteinExistence type="inferred from homology"/>
<evidence type="ECO:0000256" key="1">
    <source>
        <dbReference type="ARBA" id="ARBA00005230"/>
    </source>
</evidence>
<evidence type="ECO:0000256" key="3">
    <source>
        <dbReference type="ARBA" id="ARBA00022491"/>
    </source>
</evidence>
<dbReference type="SUPFAM" id="SSF50118">
    <property type="entry name" value="Cell growth inhibitor/plasmid maintenance toxic component"/>
    <property type="match status" value="1"/>
</dbReference>
<evidence type="ECO:0000256" key="6">
    <source>
        <dbReference type="ARBA" id="ARBA00029628"/>
    </source>
</evidence>
<keyword evidence="9" id="KW-1185">Reference proteome</keyword>
<evidence type="ECO:0000313" key="8">
    <source>
        <dbReference type="EMBL" id="SEL58809.1"/>
    </source>
</evidence>
<dbReference type="InterPro" id="IPR002712">
    <property type="entry name" value="CcdB"/>
</dbReference>
<dbReference type="RefSeq" id="WP_093006290.1">
    <property type="nucleotide sequence ID" value="NZ_FNZZ01000004.1"/>
</dbReference>
<comment type="similarity">
    <text evidence="1">Belongs to the CcdB toxin family.</text>
</comment>
<keyword evidence="3" id="KW-0678">Repressor</keyword>
<dbReference type="STRING" id="1855283.SAMN05216382_2227"/>
<keyword evidence="4" id="KW-0805">Transcription regulation</keyword>
<evidence type="ECO:0000313" key="9">
    <source>
        <dbReference type="Proteomes" id="UP000199214"/>
    </source>
</evidence>
<dbReference type="InterPro" id="IPR011067">
    <property type="entry name" value="Plasmid_toxin/cell-grow_inhib"/>
</dbReference>
<evidence type="ECO:0000256" key="5">
    <source>
        <dbReference type="ARBA" id="ARBA00023163"/>
    </source>
</evidence>
<keyword evidence="5" id="KW-0804">Transcription</keyword>
<accession>A0A1H7RFG0</accession>
<dbReference type="Proteomes" id="UP000199214">
    <property type="component" value="Unassembled WGS sequence"/>
</dbReference>
<protein>
    <recommendedName>
        <fullName evidence="2">Toxin CcdB</fullName>
    </recommendedName>
    <alternativeName>
        <fullName evidence="7">Cytotoxic protein CcdB</fullName>
    </alternativeName>
    <alternativeName>
        <fullName evidence="6">Protein LetD</fullName>
    </alternativeName>
</protein>
<sequence>MARLDVYPAPEGGYWLDCQSDQFGALNSRFIAPLVEESERPAGDARLTPIFEIDGTTYTMQTHLSGAVAARLLREPVANLVEHEYAIGAALDLLLGRY</sequence>
<dbReference type="EMBL" id="FNZZ01000004">
    <property type="protein sequence ID" value="SEL58809.1"/>
    <property type="molecule type" value="Genomic_DNA"/>
</dbReference>
<gene>
    <name evidence="8" type="ORF">SAMN05216382_2227</name>
</gene>
<evidence type="ECO:0000256" key="2">
    <source>
        <dbReference type="ARBA" id="ARBA00015075"/>
    </source>
</evidence>
<dbReference type="Pfam" id="PF01845">
    <property type="entry name" value="CcdB"/>
    <property type="match status" value="1"/>
</dbReference>
<dbReference type="AlphaFoldDB" id="A0A1H7RFG0"/>
<organism evidence="8 9">
    <name type="scientific">Sphingomonas palmae</name>
    <dbReference type="NCBI Taxonomy" id="1855283"/>
    <lineage>
        <taxon>Bacteria</taxon>
        <taxon>Pseudomonadati</taxon>
        <taxon>Pseudomonadota</taxon>
        <taxon>Alphaproteobacteria</taxon>
        <taxon>Sphingomonadales</taxon>
        <taxon>Sphingomonadaceae</taxon>
        <taxon>Sphingomonas</taxon>
    </lineage>
</organism>
<dbReference type="GO" id="GO:0008657">
    <property type="term" value="F:DNA topoisomerase type II (double strand cut, ATP-hydrolyzing) inhibitor activity"/>
    <property type="evidence" value="ECO:0007669"/>
    <property type="project" value="InterPro"/>
</dbReference>